<evidence type="ECO:0000313" key="1">
    <source>
        <dbReference type="EMBL" id="QQF81968.1"/>
    </source>
</evidence>
<protein>
    <submittedName>
        <fullName evidence="1">Helix-turn-helix transcriptional regulator</fullName>
    </submittedName>
</protein>
<dbReference type="GO" id="GO:0003677">
    <property type="term" value="F:DNA binding"/>
    <property type="evidence" value="ECO:0007669"/>
    <property type="project" value="InterPro"/>
</dbReference>
<accession>A0A9Q6Z036</accession>
<evidence type="ECO:0000313" key="2">
    <source>
        <dbReference type="Proteomes" id="UP000595373"/>
    </source>
</evidence>
<dbReference type="InterPro" id="IPR010982">
    <property type="entry name" value="Lambda_DNA-bd_dom_sf"/>
</dbReference>
<sequence>MKFSYNKLWKLLIDRNMNKGDLQKLIETGPSTISRMGRNEPVRLEILGRICERLNCNIEDIIEYERGKQDV</sequence>
<dbReference type="Proteomes" id="UP000595373">
    <property type="component" value="Chromosome"/>
</dbReference>
<organism evidence="1 2">
    <name type="scientific">Histophilus somni</name>
    <name type="common">Haemophilus somnus</name>
    <dbReference type="NCBI Taxonomy" id="731"/>
    <lineage>
        <taxon>Bacteria</taxon>
        <taxon>Pseudomonadati</taxon>
        <taxon>Pseudomonadota</taxon>
        <taxon>Gammaproteobacteria</taxon>
        <taxon>Pasteurellales</taxon>
        <taxon>Pasteurellaceae</taxon>
        <taxon>Histophilus</taxon>
    </lineage>
</organism>
<dbReference type="InterPro" id="IPR001387">
    <property type="entry name" value="Cro/C1-type_HTH"/>
</dbReference>
<name>A0A9Q6Z036_HISSO</name>
<dbReference type="AlphaFoldDB" id="A0A9Q6Z036"/>
<gene>
    <name evidence="1" type="ORF">JFL49_07865</name>
</gene>
<dbReference type="Pfam" id="PF13443">
    <property type="entry name" value="HTH_26"/>
    <property type="match status" value="1"/>
</dbReference>
<dbReference type="REBASE" id="362739">
    <property type="entry name" value="C.HsoATR03ORF8035P"/>
</dbReference>
<keyword evidence="2" id="KW-1185">Reference proteome</keyword>
<proteinExistence type="predicted"/>
<dbReference type="EMBL" id="CP066558">
    <property type="protein sequence ID" value="QQF81968.1"/>
    <property type="molecule type" value="Genomic_DNA"/>
</dbReference>
<reference evidence="1 2" key="1">
    <citation type="submission" date="2020-12" db="EMBL/GenBank/DDBJ databases">
        <title>ASc-MMNZ-VFA-070.</title>
        <authorList>
            <person name="Schryvers A."/>
            <person name="Mostafa Nazari M."/>
            <person name="Farshchi Andisi V."/>
            <person name="Timsit E."/>
            <person name="Walter Morck D."/>
        </authorList>
    </citation>
    <scope>NUCLEOTIDE SEQUENCE [LARGE SCALE GENOMIC DNA]</scope>
    <source>
        <strain evidence="1 2">ASc-MMNZ-VFA-070</strain>
    </source>
</reference>
<dbReference type="SUPFAM" id="SSF47413">
    <property type="entry name" value="lambda repressor-like DNA-binding domains"/>
    <property type="match status" value="1"/>
</dbReference>
<dbReference type="REBASE" id="493191">
    <property type="entry name" value="C.Hso70ORF7860P"/>
</dbReference>
<dbReference type="OrthoDB" id="9805309at2"/>
<dbReference type="Gene3D" id="1.10.260.40">
    <property type="entry name" value="lambda repressor-like DNA-binding domains"/>
    <property type="match status" value="1"/>
</dbReference>
<dbReference type="RefSeq" id="WP_008752997.1">
    <property type="nucleotide sequence ID" value="NZ_CP018802.1"/>
</dbReference>